<sequence>MSSRAGVPGSGSRVPCACRAVPGSCRDVPRAGARARVSTRNCADMSAIGGVPRAGVPAVYTTVPAGAALADKTGACR</sequence>
<dbReference type="Proteomes" id="UP000502189">
    <property type="component" value="Genome"/>
</dbReference>
<protein>
    <submittedName>
        <fullName evidence="1">Uncharacterized protein</fullName>
    </submittedName>
</protein>
<organismHost>
    <name type="scientific">Capra hircus</name>
    <name type="common">Goat</name>
    <dbReference type="NCBI Taxonomy" id="9925"/>
</organismHost>
<accession>A0A6M6A9M0</accession>
<organismHost>
    <name type="scientific">Homo sapiens</name>
    <name type="common">Human</name>
    <dbReference type="NCBI Taxonomy" id="9606"/>
</organismHost>
<dbReference type="EMBL" id="MN454854">
    <property type="protein sequence ID" value="QJX15500.1"/>
    <property type="molecule type" value="Genomic_DNA"/>
</dbReference>
<evidence type="ECO:0000313" key="2">
    <source>
        <dbReference type="Proteomes" id="UP000502189"/>
    </source>
</evidence>
<proteinExistence type="predicted"/>
<organismHost>
    <name type="scientific">Ovis aries</name>
    <name type="common">Sheep</name>
    <dbReference type="NCBI Taxonomy" id="9940"/>
</organismHost>
<evidence type="ECO:0000313" key="1">
    <source>
        <dbReference type="EMBL" id="QJX15500.1"/>
    </source>
</evidence>
<gene>
    <name evidence="1" type="ORF">01orf_00073</name>
</gene>
<reference evidence="1 2" key="1">
    <citation type="submission" date="2019-09" db="EMBL/GenBank/DDBJ databases">
        <title>Whole-Genome Sequence of Orf Virus Derived from Cell Culture Infected with Contagious Ecthyma Vaccine.</title>
        <authorList>
            <person name="Heare D."/>
            <person name="Little S.V."/>
            <person name="Konganti K."/>
            <person name="Hillhouse A."/>
            <person name="Lawhon S.D."/>
        </authorList>
    </citation>
    <scope>NUCLEOTIDE SEQUENCE [LARGE SCALE GENOMIC DNA]</scope>
    <source>
        <strain evidence="1 2">TVL</strain>
    </source>
</reference>
<organism evidence="1 2">
    <name type="scientific">Orf virus</name>
    <name type="common">ORFV</name>
    <dbReference type="NCBI Taxonomy" id="10258"/>
    <lineage>
        <taxon>Viruses</taxon>
        <taxon>Varidnaviria</taxon>
        <taxon>Bamfordvirae</taxon>
        <taxon>Nucleocytoviricota</taxon>
        <taxon>Pokkesviricetes</taxon>
        <taxon>Chitovirales</taxon>
        <taxon>Poxviridae</taxon>
        <taxon>Chordopoxvirinae</taxon>
        <taxon>Parapoxvirus</taxon>
        <taxon>Parapoxvirus orf</taxon>
    </lineage>
</organism>
<name>A0A6M6A9M0_ORFV</name>